<protein>
    <submittedName>
        <fullName evidence="2">Uncharacterized protein</fullName>
    </submittedName>
</protein>
<proteinExistence type="predicted"/>
<dbReference type="AlphaFoldDB" id="S8ASA8"/>
<feature type="compositionally biased region" description="Basic and acidic residues" evidence="1">
    <location>
        <begin position="1"/>
        <end position="14"/>
    </location>
</feature>
<dbReference type="HOGENOM" id="CLU_2108924_0_0_1"/>
<name>S8ASA8_DACHA</name>
<accession>S8ASA8</accession>
<comment type="caution">
    <text evidence="2">The sequence shown here is derived from an EMBL/GenBank/DDBJ whole genome shotgun (WGS) entry which is preliminary data.</text>
</comment>
<reference evidence="3" key="2">
    <citation type="submission" date="2013-04" db="EMBL/GenBank/DDBJ databases">
        <title>Genomic mechanisms accounting for the adaptation to parasitism in nematode-trapping fungi.</title>
        <authorList>
            <person name="Ahren D.G."/>
        </authorList>
    </citation>
    <scope>NUCLEOTIDE SEQUENCE [LARGE SCALE GENOMIC DNA]</scope>
    <source>
        <strain evidence="3">CBS 200.50</strain>
    </source>
</reference>
<dbReference type="EMBL" id="AQGS01000003">
    <property type="protein sequence ID" value="EPS45769.1"/>
    <property type="molecule type" value="Genomic_DNA"/>
</dbReference>
<organism evidence="2 3">
    <name type="scientific">Dactylellina haptotyla (strain CBS 200.50)</name>
    <name type="common">Nematode-trapping fungus</name>
    <name type="synonym">Monacrosporium haptotylum</name>
    <dbReference type="NCBI Taxonomy" id="1284197"/>
    <lineage>
        <taxon>Eukaryota</taxon>
        <taxon>Fungi</taxon>
        <taxon>Dikarya</taxon>
        <taxon>Ascomycota</taxon>
        <taxon>Pezizomycotina</taxon>
        <taxon>Orbiliomycetes</taxon>
        <taxon>Orbiliales</taxon>
        <taxon>Orbiliaceae</taxon>
        <taxon>Dactylellina</taxon>
    </lineage>
</organism>
<evidence type="ECO:0000256" key="1">
    <source>
        <dbReference type="SAM" id="MobiDB-lite"/>
    </source>
</evidence>
<dbReference type="OrthoDB" id="5416138at2759"/>
<feature type="region of interest" description="Disordered" evidence="1">
    <location>
        <begin position="1"/>
        <end position="28"/>
    </location>
</feature>
<keyword evidence="3" id="KW-1185">Reference proteome</keyword>
<dbReference type="Proteomes" id="UP000015100">
    <property type="component" value="Unassembled WGS sequence"/>
</dbReference>
<sequence>MSTESEDKKGKEEEGIPPIQLTYSSEIGPEERKKELEELLKNGEIAENQIENVKAVLRDYDNGVQPAPYYQDGKRLEDINKWDKKMGALWFEEELELFYVGAVVFPHRPRSPTPI</sequence>
<reference evidence="2 3" key="1">
    <citation type="journal article" date="2013" name="PLoS Genet.">
        <title>Genomic mechanisms accounting for the adaptation to parasitism in nematode-trapping fungi.</title>
        <authorList>
            <person name="Meerupati T."/>
            <person name="Andersson K.M."/>
            <person name="Friman E."/>
            <person name="Kumar D."/>
            <person name="Tunlid A."/>
            <person name="Ahren D."/>
        </authorList>
    </citation>
    <scope>NUCLEOTIDE SEQUENCE [LARGE SCALE GENOMIC DNA]</scope>
    <source>
        <strain evidence="2 3">CBS 200.50</strain>
    </source>
</reference>
<evidence type="ECO:0000313" key="3">
    <source>
        <dbReference type="Proteomes" id="UP000015100"/>
    </source>
</evidence>
<gene>
    <name evidence="2" type="ORF">H072_220</name>
</gene>
<evidence type="ECO:0000313" key="2">
    <source>
        <dbReference type="EMBL" id="EPS45769.1"/>
    </source>
</evidence>